<organism evidence="3 4">
    <name type="scientific">Thermoanaerobacter italicus (strain DSM 9252 / Ab9)</name>
    <dbReference type="NCBI Taxonomy" id="580331"/>
    <lineage>
        <taxon>Bacteria</taxon>
        <taxon>Bacillati</taxon>
        <taxon>Bacillota</taxon>
        <taxon>Clostridia</taxon>
        <taxon>Thermoanaerobacterales</taxon>
        <taxon>Thermoanaerobacteraceae</taxon>
        <taxon>Thermoanaerobacter</taxon>
    </lineage>
</organism>
<protein>
    <recommendedName>
        <fullName evidence="5">DUF2089 domain-containing protein</fullName>
    </recommendedName>
</protein>
<name>D3T3F0_THEIA</name>
<dbReference type="OrthoDB" id="9797643at2"/>
<dbReference type="eggNOG" id="COG3877">
    <property type="taxonomic scope" value="Bacteria"/>
</dbReference>
<gene>
    <name evidence="3" type="ordered locus">Thit_1496</name>
</gene>
<dbReference type="Proteomes" id="UP000001552">
    <property type="component" value="Chromosome"/>
</dbReference>
<feature type="domain" description="DUF2089" evidence="1">
    <location>
        <begin position="41"/>
        <end position="87"/>
    </location>
</feature>
<evidence type="ECO:0008006" key="5">
    <source>
        <dbReference type="Google" id="ProtNLM"/>
    </source>
</evidence>
<accession>D3T3F0</accession>
<dbReference type="InterPro" id="IPR018658">
    <property type="entry name" value="DUF2089"/>
</dbReference>
<dbReference type="Pfam" id="PF22747">
    <property type="entry name" value="Zn_ribbon_DUF2089"/>
    <property type="match status" value="1"/>
</dbReference>
<evidence type="ECO:0000259" key="1">
    <source>
        <dbReference type="Pfam" id="PF09862"/>
    </source>
</evidence>
<evidence type="ECO:0000313" key="3">
    <source>
        <dbReference type="EMBL" id="ADD02752.1"/>
    </source>
</evidence>
<feature type="domain" description="DUF2089" evidence="2">
    <location>
        <begin position="8"/>
        <end position="39"/>
    </location>
</feature>
<keyword evidence="4" id="KW-1185">Reference proteome</keyword>
<dbReference type="HOGENOM" id="CLU_132137_0_0_9"/>
<reference evidence="3" key="1">
    <citation type="submission" date="2010-02" db="EMBL/GenBank/DDBJ databases">
        <title>Complete sequence of Thermoanaerobacter italicus Ab9.</title>
        <authorList>
            <consortium name="US DOE Joint Genome Institute"/>
            <person name="Lucas S."/>
            <person name="Copeland A."/>
            <person name="Lapidus A."/>
            <person name="Cheng J.-F."/>
            <person name="Bruce D."/>
            <person name="Goodwin L."/>
            <person name="Pitluck S."/>
            <person name="Chertkov O."/>
            <person name="Detter J.C."/>
            <person name="Han C."/>
            <person name="Tapia R."/>
            <person name="Land M."/>
            <person name="Hauser L."/>
            <person name="Kyrpides N."/>
            <person name="Mikhailova N."/>
            <person name="Hemme C.L."/>
            <person name="Woyke T."/>
        </authorList>
    </citation>
    <scope>NUCLEOTIDE SEQUENCE [LARGE SCALE GENOMIC DNA]</scope>
    <source>
        <strain evidence="3">Ab9</strain>
    </source>
</reference>
<sequence length="98" mass="11246">MKEILGKCPVCGEKLVVTRLECPQCGTAIEGKFELCKFCYLSKEQRDFLALFIRSRGNIKEMEKVLGLSYPTIRNKLDNLIATLEYKAEETPKIDKKE</sequence>
<dbReference type="KEGG" id="tit:Thit_1496"/>
<evidence type="ECO:0000313" key="4">
    <source>
        <dbReference type="Proteomes" id="UP000001552"/>
    </source>
</evidence>
<dbReference type="Pfam" id="PF09862">
    <property type="entry name" value="DUF2089"/>
    <property type="match status" value="1"/>
</dbReference>
<proteinExistence type="predicted"/>
<dbReference type="RefSeq" id="WP_012995487.1">
    <property type="nucleotide sequence ID" value="NC_013921.1"/>
</dbReference>
<dbReference type="EMBL" id="CP001936">
    <property type="protein sequence ID" value="ADD02752.1"/>
    <property type="molecule type" value="Genomic_DNA"/>
</dbReference>
<evidence type="ECO:0000259" key="2">
    <source>
        <dbReference type="Pfam" id="PF22747"/>
    </source>
</evidence>
<dbReference type="AlphaFoldDB" id="D3T3F0"/>
<dbReference type="InterPro" id="IPR053957">
    <property type="entry name" value="DUF2089_Zn_ribbon"/>
</dbReference>